<feature type="transmembrane region" description="Helical" evidence="1">
    <location>
        <begin position="12"/>
        <end position="31"/>
    </location>
</feature>
<gene>
    <name evidence="2" type="ORF">FYJ83_05630</name>
</gene>
<keyword evidence="1" id="KW-0812">Transmembrane</keyword>
<keyword evidence="3" id="KW-1185">Reference proteome</keyword>
<keyword evidence="1" id="KW-0472">Membrane</keyword>
<evidence type="ECO:0000313" key="2">
    <source>
        <dbReference type="EMBL" id="MSU00944.1"/>
    </source>
</evidence>
<name>A0A6N7XWL6_9FIRM</name>
<dbReference type="InterPro" id="IPR025480">
    <property type="entry name" value="DUF4330"/>
</dbReference>
<protein>
    <submittedName>
        <fullName evidence="2">DUF4330 domain-containing protein</fullName>
    </submittedName>
</protein>
<sequence>MSKNNLKPKRKFTIIDGIIIFVLVVGIAAVGNKFKKAQVNTPFVAKSDKIEISYFVEEIPESAATSIEIGDSVRESIQNANFGKVSDKVVDQSISWSRDVDGNYVPSTKEGYASLYITMEADGIIGKNGVTIDKSIYYIGQTLTIYAGNSMLQNGRIAEIKKVE</sequence>
<accession>A0A6N7XWL6</accession>
<dbReference type="AlphaFoldDB" id="A0A6N7XWL6"/>
<dbReference type="EMBL" id="VUNQ01000009">
    <property type="protein sequence ID" value="MSU00944.1"/>
    <property type="molecule type" value="Genomic_DNA"/>
</dbReference>
<comment type="caution">
    <text evidence="2">The sequence shown here is derived from an EMBL/GenBank/DDBJ whole genome shotgun (WGS) entry which is preliminary data.</text>
</comment>
<reference evidence="2 3" key="1">
    <citation type="submission" date="2019-09" db="EMBL/GenBank/DDBJ databases">
        <title>In-depth cultivation of the pig gut microbiome towards novel bacterial diversity and tailored functional studies.</title>
        <authorList>
            <person name="Wylensek D."/>
            <person name="Hitch T.C.A."/>
            <person name="Clavel T."/>
        </authorList>
    </citation>
    <scope>NUCLEOTIDE SEQUENCE [LARGE SCALE GENOMIC DNA]</scope>
    <source>
        <strain evidence="2 3">WCA3-693-APC-4?</strain>
    </source>
</reference>
<dbReference type="Proteomes" id="UP000469523">
    <property type="component" value="Unassembled WGS sequence"/>
</dbReference>
<proteinExistence type="predicted"/>
<organism evidence="2 3">
    <name type="scientific">Tissierella pigra</name>
    <dbReference type="NCBI Taxonomy" id="2607614"/>
    <lineage>
        <taxon>Bacteria</taxon>
        <taxon>Bacillati</taxon>
        <taxon>Bacillota</taxon>
        <taxon>Tissierellia</taxon>
        <taxon>Tissierellales</taxon>
        <taxon>Tissierellaceae</taxon>
        <taxon>Tissierella</taxon>
    </lineage>
</organism>
<dbReference type="RefSeq" id="WP_154439367.1">
    <property type="nucleotide sequence ID" value="NZ_JAHLPJ010000001.1"/>
</dbReference>
<evidence type="ECO:0000313" key="3">
    <source>
        <dbReference type="Proteomes" id="UP000469523"/>
    </source>
</evidence>
<evidence type="ECO:0000256" key="1">
    <source>
        <dbReference type="SAM" id="Phobius"/>
    </source>
</evidence>
<dbReference type="Pfam" id="PF14221">
    <property type="entry name" value="DUF4330"/>
    <property type="match status" value="1"/>
</dbReference>
<keyword evidence="1" id="KW-1133">Transmembrane helix</keyword>